<evidence type="ECO:0000256" key="3">
    <source>
        <dbReference type="ARBA" id="ARBA00023002"/>
    </source>
</evidence>
<dbReference type="CDD" id="cd03469">
    <property type="entry name" value="Rieske_RO_Alpha_N"/>
    <property type="match status" value="1"/>
</dbReference>
<dbReference type="EMBL" id="JBBBZM010000004">
    <property type="protein sequence ID" value="KAL0640273.1"/>
    <property type="molecule type" value="Genomic_DNA"/>
</dbReference>
<keyword evidence="3" id="KW-0560">Oxidoreductase</keyword>
<reference evidence="8 9" key="1">
    <citation type="submission" date="2024-02" db="EMBL/GenBank/DDBJ databases">
        <title>Discinaceae phylogenomics.</title>
        <authorList>
            <person name="Dirks A.C."/>
            <person name="James T.Y."/>
        </authorList>
    </citation>
    <scope>NUCLEOTIDE SEQUENCE [LARGE SCALE GENOMIC DNA]</scope>
    <source>
        <strain evidence="8 9">ACD0624</strain>
    </source>
</reference>
<dbReference type="PROSITE" id="PS51296">
    <property type="entry name" value="RIESKE"/>
    <property type="match status" value="1"/>
</dbReference>
<keyword evidence="2" id="KW-0479">Metal-binding</keyword>
<gene>
    <name evidence="8" type="ORF">Q9L58_000553</name>
</gene>
<evidence type="ECO:0000256" key="1">
    <source>
        <dbReference type="ARBA" id="ARBA00022714"/>
    </source>
</evidence>
<protein>
    <recommendedName>
        <fullName evidence="7">Rieske domain-containing protein</fullName>
    </recommendedName>
</protein>
<evidence type="ECO:0000313" key="8">
    <source>
        <dbReference type="EMBL" id="KAL0640273.1"/>
    </source>
</evidence>
<evidence type="ECO:0000256" key="5">
    <source>
        <dbReference type="ARBA" id="ARBA00023014"/>
    </source>
</evidence>
<keyword evidence="4" id="KW-0408">Iron</keyword>
<dbReference type="InterPro" id="IPR001663">
    <property type="entry name" value="Rng_hydr_dOase-A"/>
</dbReference>
<keyword evidence="9" id="KW-1185">Reference proteome</keyword>
<dbReference type="Gene3D" id="2.102.10.10">
    <property type="entry name" value="Rieske [2Fe-2S] iron-sulphur domain"/>
    <property type="match status" value="1"/>
</dbReference>
<evidence type="ECO:0000313" key="9">
    <source>
        <dbReference type="Proteomes" id="UP001447188"/>
    </source>
</evidence>
<dbReference type="PANTHER" id="PTHR43756">
    <property type="entry name" value="CHOLINE MONOOXYGENASE, CHLOROPLASTIC"/>
    <property type="match status" value="1"/>
</dbReference>
<dbReference type="Proteomes" id="UP001447188">
    <property type="component" value="Unassembled WGS sequence"/>
</dbReference>
<keyword evidence="1" id="KW-0001">2Fe-2S</keyword>
<keyword evidence="6" id="KW-0472">Membrane</keyword>
<evidence type="ECO:0000256" key="4">
    <source>
        <dbReference type="ARBA" id="ARBA00023004"/>
    </source>
</evidence>
<dbReference type="Pfam" id="PF00355">
    <property type="entry name" value="Rieske"/>
    <property type="match status" value="1"/>
</dbReference>
<proteinExistence type="predicted"/>
<keyword evidence="6" id="KW-0812">Transmembrane</keyword>
<dbReference type="PRINTS" id="PR00090">
    <property type="entry name" value="RNGDIOXGNASE"/>
</dbReference>
<dbReference type="InterPro" id="IPR036922">
    <property type="entry name" value="Rieske_2Fe-2S_sf"/>
</dbReference>
<keyword evidence="5" id="KW-0411">Iron-sulfur</keyword>
<evidence type="ECO:0000259" key="7">
    <source>
        <dbReference type="PROSITE" id="PS51296"/>
    </source>
</evidence>
<dbReference type="InterPro" id="IPR017941">
    <property type="entry name" value="Rieske_2Fe-2S"/>
</dbReference>
<feature type="transmembrane region" description="Helical" evidence="6">
    <location>
        <begin position="30"/>
        <end position="53"/>
    </location>
</feature>
<comment type="caution">
    <text evidence="8">The sequence shown here is derived from an EMBL/GenBank/DDBJ whole genome shotgun (WGS) entry which is preliminary data.</text>
</comment>
<evidence type="ECO:0000256" key="6">
    <source>
        <dbReference type="SAM" id="Phobius"/>
    </source>
</evidence>
<evidence type="ECO:0000256" key="2">
    <source>
        <dbReference type="ARBA" id="ARBA00022723"/>
    </source>
</evidence>
<dbReference type="SUPFAM" id="SSF50022">
    <property type="entry name" value="ISP domain"/>
    <property type="match status" value="1"/>
</dbReference>
<accession>A0ABR3GWD6</accession>
<feature type="domain" description="Rieske" evidence="7">
    <location>
        <begin position="131"/>
        <end position="219"/>
    </location>
</feature>
<keyword evidence="6" id="KW-1133">Transmembrane helix</keyword>
<organism evidence="8 9">
    <name type="scientific">Discina gigas</name>
    <dbReference type="NCBI Taxonomy" id="1032678"/>
    <lineage>
        <taxon>Eukaryota</taxon>
        <taxon>Fungi</taxon>
        <taxon>Dikarya</taxon>
        <taxon>Ascomycota</taxon>
        <taxon>Pezizomycotina</taxon>
        <taxon>Pezizomycetes</taxon>
        <taxon>Pezizales</taxon>
        <taxon>Discinaceae</taxon>
        <taxon>Discina</taxon>
    </lineage>
</organism>
<sequence>MNSSTRFPHSYHFSLVGITKLSNLNIPSTLGLSSSLILLAALVFIPLYVLILLHVRAGSSRKTPSVLCKEYASRRGVGQKGEIAVTVPAPIGGTHETELRVSKETNFPKDWWTSERLFQAEKRAIFSKSWLYATHSSRFQKPGDYLSFELASFPFFLILGKDRRLRAFHNVCRHRAYPVIREEKGSSTVVVCRYHGWTYNATGALIKAPQFEKVEGFDTSRNSLFEISLHVTDLGLVFVNFDASIDGPAVRFQDWYTGRVKEDVETLGLAKNGEYTWSQSWVIEGSFNWKAVIPVRKDCIWYSVRVVPLSVEKTALVYDVYCKPGSTTISREKIAALRERSRSAILEYEAQWINFRQFEERSIGGLKNMENEHQTHLLSLLQSHLKLEKAAGGEIYPAFAGARFMGAEGIEAELVCQELDRCNTAVGKFGGSDNALAW</sequence>
<dbReference type="PANTHER" id="PTHR43756:SF6">
    <property type="entry name" value="CLUSTER-BINDING PROTEIN, PUTATIVE (AFU_ORTHOLOGUE AFUA_6G03920)-RELATED"/>
    <property type="match status" value="1"/>
</dbReference>
<name>A0ABR3GWD6_9PEZI</name>